<evidence type="ECO:0000313" key="2">
    <source>
        <dbReference type="Proteomes" id="UP001372834"/>
    </source>
</evidence>
<name>A0AAN8P3L3_POLSC</name>
<accession>A0AAN8P3L3</accession>
<sequence>MRSLLLRHLKFNFGRVALAYLASATPTENGNGKFGLGLCQMVQNIFGKAERLPDVETRLKFELKFHGGDDFFHNYCVKKKVGSEKVGCVGCGNGGWLGKRRNFGLWTGAWEKS</sequence>
<reference evidence="1 2" key="1">
    <citation type="submission" date="2023-10" db="EMBL/GenBank/DDBJ databases">
        <title>Genomes of two closely related lineages of the louse Polyplax serrata with different host specificities.</title>
        <authorList>
            <person name="Martinu J."/>
            <person name="Tarabai H."/>
            <person name="Stefka J."/>
            <person name="Hypsa V."/>
        </authorList>
    </citation>
    <scope>NUCLEOTIDE SEQUENCE [LARGE SCALE GENOMIC DNA]</scope>
    <source>
        <strain evidence="1">HR10_N</strain>
    </source>
</reference>
<dbReference type="Proteomes" id="UP001372834">
    <property type="component" value="Unassembled WGS sequence"/>
</dbReference>
<evidence type="ECO:0000313" key="1">
    <source>
        <dbReference type="EMBL" id="KAK6619608.1"/>
    </source>
</evidence>
<organism evidence="1 2">
    <name type="scientific">Polyplax serrata</name>
    <name type="common">Common mouse louse</name>
    <dbReference type="NCBI Taxonomy" id="468196"/>
    <lineage>
        <taxon>Eukaryota</taxon>
        <taxon>Metazoa</taxon>
        <taxon>Ecdysozoa</taxon>
        <taxon>Arthropoda</taxon>
        <taxon>Hexapoda</taxon>
        <taxon>Insecta</taxon>
        <taxon>Pterygota</taxon>
        <taxon>Neoptera</taxon>
        <taxon>Paraneoptera</taxon>
        <taxon>Psocodea</taxon>
        <taxon>Troctomorpha</taxon>
        <taxon>Phthiraptera</taxon>
        <taxon>Anoplura</taxon>
        <taxon>Polyplacidae</taxon>
        <taxon>Polyplax</taxon>
    </lineage>
</organism>
<proteinExistence type="predicted"/>
<dbReference type="EMBL" id="JAWJWE010000040">
    <property type="protein sequence ID" value="KAK6619608.1"/>
    <property type="molecule type" value="Genomic_DNA"/>
</dbReference>
<gene>
    <name evidence="1" type="ORF">RUM43_012365</name>
</gene>
<comment type="caution">
    <text evidence="1">The sequence shown here is derived from an EMBL/GenBank/DDBJ whole genome shotgun (WGS) entry which is preliminary data.</text>
</comment>
<protein>
    <submittedName>
        <fullName evidence="1">Uncharacterized protein</fullName>
    </submittedName>
</protein>
<dbReference type="AlphaFoldDB" id="A0AAN8P3L3"/>